<dbReference type="AlphaFoldDB" id="A0A645BCB4"/>
<dbReference type="EMBL" id="VSSQ01019208">
    <property type="protein sequence ID" value="MPM63085.1"/>
    <property type="molecule type" value="Genomic_DNA"/>
</dbReference>
<protein>
    <submittedName>
        <fullName evidence="1">Uncharacterized protein</fullName>
    </submittedName>
</protein>
<comment type="caution">
    <text evidence="1">The sequence shown here is derived from an EMBL/GenBank/DDBJ whole genome shotgun (WGS) entry which is preliminary data.</text>
</comment>
<evidence type="ECO:0000313" key="1">
    <source>
        <dbReference type="EMBL" id="MPM63085.1"/>
    </source>
</evidence>
<organism evidence="1">
    <name type="scientific">bioreactor metagenome</name>
    <dbReference type="NCBI Taxonomy" id="1076179"/>
    <lineage>
        <taxon>unclassified sequences</taxon>
        <taxon>metagenomes</taxon>
        <taxon>ecological metagenomes</taxon>
    </lineage>
</organism>
<gene>
    <name evidence="1" type="ORF">SDC9_109965</name>
</gene>
<accession>A0A645BCB4</accession>
<name>A0A645BCB4_9ZZZZ</name>
<reference evidence="1" key="1">
    <citation type="submission" date="2019-08" db="EMBL/GenBank/DDBJ databases">
        <authorList>
            <person name="Kucharzyk K."/>
            <person name="Murdoch R.W."/>
            <person name="Higgins S."/>
            <person name="Loffler F."/>
        </authorList>
    </citation>
    <scope>NUCLEOTIDE SEQUENCE</scope>
</reference>
<sequence>MLLHILKHFGHLDIGAAVLWPFQRCQCRHHGRISVGTGRRDDPRGKRGVVAAAVLGVQHQRKVQHAGFELGKRTVRAQHLQNIFCGGKLGLRRADDQRFVVMVIGVCLIAVHRQHREQRDQL</sequence>
<proteinExistence type="predicted"/>